<evidence type="ECO:0000313" key="1">
    <source>
        <dbReference type="EMBL" id="KAH3840719.1"/>
    </source>
</evidence>
<keyword evidence="2" id="KW-1185">Reference proteome</keyword>
<reference evidence="1" key="2">
    <citation type="submission" date="2020-11" db="EMBL/GenBank/DDBJ databases">
        <authorList>
            <person name="McCartney M.A."/>
            <person name="Auch B."/>
            <person name="Kono T."/>
            <person name="Mallez S."/>
            <person name="Becker A."/>
            <person name="Gohl D.M."/>
            <person name="Silverstein K.A.T."/>
            <person name="Koren S."/>
            <person name="Bechman K.B."/>
            <person name="Herman A."/>
            <person name="Abrahante J.E."/>
            <person name="Garbe J."/>
        </authorList>
    </citation>
    <scope>NUCLEOTIDE SEQUENCE</scope>
    <source>
        <strain evidence="1">Duluth1</strain>
        <tissue evidence="1">Whole animal</tissue>
    </source>
</reference>
<dbReference type="AlphaFoldDB" id="A0A9D4QRH1"/>
<dbReference type="EMBL" id="JAIWYP010000004">
    <property type="protein sequence ID" value="KAH3840719.1"/>
    <property type="molecule type" value="Genomic_DNA"/>
</dbReference>
<proteinExistence type="predicted"/>
<comment type="caution">
    <text evidence="1">The sequence shown here is derived from an EMBL/GenBank/DDBJ whole genome shotgun (WGS) entry which is preliminary data.</text>
</comment>
<evidence type="ECO:0000313" key="2">
    <source>
        <dbReference type="Proteomes" id="UP000828390"/>
    </source>
</evidence>
<accession>A0A9D4QRH1</accession>
<name>A0A9D4QRH1_DREPO</name>
<sequence>MAANLFLKYLTGLKDVEVDICRLPNYWRLHDDLRLSWYLQDIQTVITSEKNGACLRTLLNEC</sequence>
<gene>
    <name evidence="1" type="ORF">DPMN_114175</name>
</gene>
<organism evidence="1 2">
    <name type="scientific">Dreissena polymorpha</name>
    <name type="common">Zebra mussel</name>
    <name type="synonym">Mytilus polymorpha</name>
    <dbReference type="NCBI Taxonomy" id="45954"/>
    <lineage>
        <taxon>Eukaryota</taxon>
        <taxon>Metazoa</taxon>
        <taxon>Spiralia</taxon>
        <taxon>Lophotrochozoa</taxon>
        <taxon>Mollusca</taxon>
        <taxon>Bivalvia</taxon>
        <taxon>Autobranchia</taxon>
        <taxon>Heteroconchia</taxon>
        <taxon>Euheterodonta</taxon>
        <taxon>Imparidentia</taxon>
        <taxon>Neoheterodontei</taxon>
        <taxon>Myida</taxon>
        <taxon>Dreissenoidea</taxon>
        <taxon>Dreissenidae</taxon>
        <taxon>Dreissena</taxon>
    </lineage>
</organism>
<reference evidence="1" key="1">
    <citation type="journal article" date="2019" name="bioRxiv">
        <title>The Genome of the Zebra Mussel, Dreissena polymorpha: A Resource for Invasive Species Research.</title>
        <authorList>
            <person name="McCartney M.A."/>
            <person name="Auch B."/>
            <person name="Kono T."/>
            <person name="Mallez S."/>
            <person name="Zhang Y."/>
            <person name="Obille A."/>
            <person name="Becker A."/>
            <person name="Abrahante J.E."/>
            <person name="Garbe J."/>
            <person name="Badalamenti J.P."/>
            <person name="Herman A."/>
            <person name="Mangelson H."/>
            <person name="Liachko I."/>
            <person name="Sullivan S."/>
            <person name="Sone E.D."/>
            <person name="Koren S."/>
            <person name="Silverstein K.A.T."/>
            <person name="Beckman K.B."/>
            <person name="Gohl D.M."/>
        </authorList>
    </citation>
    <scope>NUCLEOTIDE SEQUENCE</scope>
    <source>
        <strain evidence="1">Duluth1</strain>
        <tissue evidence="1">Whole animal</tissue>
    </source>
</reference>
<dbReference type="Proteomes" id="UP000828390">
    <property type="component" value="Unassembled WGS sequence"/>
</dbReference>
<protein>
    <submittedName>
        <fullName evidence="1">Uncharacterized protein</fullName>
    </submittedName>
</protein>